<gene>
    <name evidence="2" type="ORF">BDV98DRAFT_593294</name>
</gene>
<protein>
    <submittedName>
        <fullName evidence="2">Uncharacterized protein</fullName>
    </submittedName>
</protein>
<keyword evidence="3" id="KW-1185">Reference proteome</keyword>
<feature type="compositionally biased region" description="Low complexity" evidence="1">
    <location>
        <begin position="15"/>
        <end position="28"/>
    </location>
</feature>
<accession>A0A5C3QJ99</accession>
<evidence type="ECO:0000313" key="3">
    <source>
        <dbReference type="Proteomes" id="UP000305067"/>
    </source>
</evidence>
<feature type="region of interest" description="Disordered" evidence="1">
    <location>
        <begin position="1"/>
        <end position="38"/>
    </location>
</feature>
<dbReference type="AlphaFoldDB" id="A0A5C3QJ99"/>
<organism evidence="2 3">
    <name type="scientific">Pterulicium gracile</name>
    <dbReference type="NCBI Taxonomy" id="1884261"/>
    <lineage>
        <taxon>Eukaryota</taxon>
        <taxon>Fungi</taxon>
        <taxon>Dikarya</taxon>
        <taxon>Basidiomycota</taxon>
        <taxon>Agaricomycotina</taxon>
        <taxon>Agaricomycetes</taxon>
        <taxon>Agaricomycetidae</taxon>
        <taxon>Agaricales</taxon>
        <taxon>Pleurotineae</taxon>
        <taxon>Pterulaceae</taxon>
        <taxon>Pterulicium</taxon>
    </lineage>
</organism>
<feature type="compositionally biased region" description="Polar residues" evidence="1">
    <location>
        <begin position="1"/>
        <end position="12"/>
    </location>
</feature>
<evidence type="ECO:0000256" key="1">
    <source>
        <dbReference type="SAM" id="MobiDB-lite"/>
    </source>
</evidence>
<reference evidence="2 3" key="1">
    <citation type="journal article" date="2019" name="Nat. Ecol. Evol.">
        <title>Megaphylogeny resolves global patterns of mushroom evolution.</title>
        <authorList>
            <person name="Varga T."/>
            <person name="Krizsan K."/>
            <person name="Foldi C."/>
            <person name="Dima B."/>
            <person name="Sanchez-Garcia M."/>
            <person name="Sanchez-Ramirez S."/>
            <person name="Szollosi G.J."/>
            <person name="Szarkandi J.G."/>
            <person name="Papp V."/>
            <person name="Albert L."/>
            <person name="Andreopoulos W."/>
            <person name="Angelini C."/>
            <person name="Antonin V."/>
            <person name="Barry K.W."/>
            <person name="Bougher N.L."/>
            <person name="Buchanan P."/>
            <person name="Buyck B."/>
            <person name="Bense V."/>
            <person name="Catcheside P."/>
            <person name="Chovatia M."/>
            <person name="Cooper J."/>
            <person name="Damon W."/>
            <person name="Desjardin D."/>
            <person name="Finy P."/>
            <person name="Geml J."/>
            <person name="Haridas S."/>
            <person name="Hughes K."/>
            <person name="Justo A."/>
            <person name="Karasinski D."/>
            <person name="Kautmanova I."/>
            <person name="Kiss B."/>
            <person name="Kocsube S."/>
            <person name="Kotiranta H."/>
            <person name="LaButti K.M."/>
            <person name="Lechner B.E."/>
            <person name="Liimatainen K."/>
            <person name="Lipzen A."/>
            <person name="Lukacs Z."/>
            <person name="Mihaltcheva S."/>
            <person name="Morgado L.N."/>
            <person name="Niskanen T."/>
            <person name="Noordeloos M.E."/>
            <person name="Ohm R.A."/>
            <person name="Ortiz-Santana B."/>
            <person name="Ovrebo C."/>
            <person name="Racz N."/>
            <person name="Riley R."/>
            <person name="Savchenko A."/>
            <person name="Shiryaev A."/>
            <person name="Soop K."/>
            <person name="Spirin V."/>
            <person name="Szebenyi C."/>
            <person name="Tomsovsky M."/>
            <person name="Tulloss R.E."/>
            <person name="Uehling J."/>
            <person name="Grigoriev I.V."/>
            <person name="Vagvolgyi C."/>
            <person name="Papp T."/>
            <person name="Martin F.M."/>
            <person name="Miettinen O."/>
            <person name="Hibbett D.S."/>
            <person name="Nagy L.G."/>
        </authorList>
    </citation>
    <scope>NUCLEOTIDE SEQUENCE [LARGE SCALE GENOMIC DNA]</scope>
    <source>
        <strain evidence="2 3">CBS 309.79</strain>
    </source>
</reference>
<evidence type="ECO:0000313" key="2">
    <source>
        <dbReference type="EMBL" id="TFL01408.1"/>
    </source>
</evidence>
<dbReference type="EMBL" id="ML178825">
    <property type="protein sequence ID" value="TFL01408.1"/>
    <property type="molecule type" value="Genomic_DNA"/>
</dbReference>
<sequence>MTSLPTSCATHKSSLKSFSTSPISPSQSMAKEHLAQPVTGKKRVGFTSRCFVRTVPVPKPTYPGPEEVLAGSKAPSGVWNTTDHVSPLVTGKGHVEIASSYTVRSRIPRPVHPTTDVSRAPSITPKSMTEDLEPVVTEKRRVTFASRFTVCTNREEEGPGGDVTPHSAPPSTEGEDVEPVTTGTKRVSCANRRAVLTTGLDLTVSAPGGSTRLVHLSA</sequence>
<name>A0A5C3QJ99_9AGAR</name>
<proteinExistence type="predicted"/>
<dbReference type="Proteomes" id="UP000305067">
    <property type="component" value="Unassembled WGS sequence"/>
</dbReference>
<feature type="region of interest" description="Disordered" evidence="1">
    <location>
        <begin position="153"/>
        <end position="184"/>
    </location>
</feature>